<proteinExistence type="inferred from homology"/>
<protein>
    <submittedName>
        <fullName evidence="6">Fructuronate reductase</fullName>
    </submittedName>
</protein>
<dbReference type="InterPro" id="IPR013328">
    <property type="entry name" value="6PGD_dom2"/>
</dbReference>
<keyword evidence="2" id="KW-0520">NAD</keyword>
<gene>
    <name evidence="6" type="ORF">EZJ58_4388</name>
</gene>
<dbReference type="PANTHER" id="PTHR43362">
    <property type="entry name" value="MANNITOL DEHYDROGENASE DSF1-RELATED"/>
    <property type="match status" value="1"/>
</dbReference>
<dbReference type="InterPro" id="IPR050988">
    <property type="entry name" value="Mannitol_DH/Oxidoreductase"/>
</dbReference>
<dbReference type="EMBL" id="SJOI01000001">
    <property type="protein sequence ID" value="TCL06156.1"/>
    <property type="molecule type" value="Genomic_DNA"/>
</dbReference>
<evidence type="ECO:0000313" key="7">
    <source>
        <dbReference type="Proteomes" id="UP000294555"/>
    </source>
</evidence>
<keyword evidence="7" id="KW-1185">Reference proteome</keyword>
<evidence type="ECO:0000259" key="5">
    <source>
        <dbReference type="Pfam" id="PF08125"/>
    </source>
</evidence>
<dbReference type="PROSITE" id="PS00974">
    <property type="entry name" value="MANNITOL_DHGENASE"/>
    <property type="match status" value="1"/>
</dbReference>
<dbReference type="Pfam" id="PF01232">
    <property type="entry name" value="Mannitol_dh"/>
    <property type="match status" value="1"/>
</dbReference>
<comment type="caution">
    <text evidence="6">The sequence shown here is derived from an EMBL/GenBank/DDBJ whole genome shotgun (WGS) entry which is preliminary data.</text>
</comment>
<dbReference type="InterPro" id="IPR036291">
    <property type="entry name" value="NAD(P)-bd_dom_sf"/>
</dbReference>
<dbReference type="InterPro" id="IPR023027">
    <property type="entry name" value="Mannitol_DH_CS"/>
</dbReference>
<evidence type="ECO:0000313" key="6">
    <source>
        <dbReference type="EMBL" id="TCL06156.1"/>
    </source>
</evidence>
<dbReference type="InterPro" id="IPR008927">
    <property type="entry name" value="6-PGluconate_DH-like_C_sf"/>
</dbReference>
<dbReference type="FunFam" id="3.40.50.720:FF:000129">
    <property type="entry name" value="D-mannonate oxidoreductase"/>
    <property type="match status" value="1"/>
</dbReference>
<dbReference type="GO" id="GO:0019594">
    <property type="term" value="P:mannitol metabolic process"/>
    <property type="evidence" value="ECO:0007669"/>
    <property type="project" value="InterPro"/>
</dbReference>
<dbReference type="Proteomes" id="UP000294555">
    <property type="component" value="Unassembled WGS sequence"/>
</dbReference>
<dbReference type="GO" id="GO:0016616">
    <property type="term" value="F:oxidoreductase activity, acting on the CH-OH group of donors, NAD or NADP as acceptor"/>
    <property type="evidence" value="ECO:0007669"/>
    <property type="project" value="TreeGrafter"/>
</dbReference>
<dbReference type="Gene3D" id="1.10.1040.10">
    <property type="entry name" value="N-(1-d-carboxylethyl)-l-norvaline Dehydrogenase, domain 2"/>
    <property type="match status" value="1"/>
</dbReference>
<dbReference type="PANTHER" id="PTHR43362:SF4">
    <property type="entry name" value="MANNITOL DEHYDROGENASE"/>
    <property type="match status" value="1"/>
</dbReference>
<name>A0A4R1NN70_9GAMM</name>
<evidence type="ECO:0000256" key="2">
    <source>
        <dbReference type="ARBA" id="ARBA00023027"/>
    </source>
</evidence>
<accession>A0A4R1NN70</accession>
<dbReference type="NCBIfam" id="NF011611">
    <property type="entry name" value="PRK15037.1"/>
    <property type="match status" value="1"/>
</dbReference>
<evidence type="ECO:0000256" key="1">
    <source>
        <dbReference type="ARBA" id="ARBA00023002"/>
    </source>
</evidence>
<dbReference type="Pfam" id="PF08125">
    <property type="entry name" value="Mannitol_dh_C"/>
    <property type="match status" value="1"/>
</dbReference>
<sequence length="492" mass="54084">MQLTTNTLKHLAGRVTTPSYDRDKLKIRILHLGFGAFHRAHQAVFADLLASGHGSDWGYCEVNLIGGEQQVAAIKQQDLLYSVCEMNGDHWNGRVVGVVRQALHGAVDGIDRVLEAMAQPEIAIVSLTVTEKGYCYLPSTASIDKENPLIKHDISHPRQPQSAPGVIIEALRIRREKGLPPFSVMSCDNMPNNGHVTRNVVLALAKAGDAELAAWIEQHVSFPCTMVDRIVPAMTPASQEKITDLLGGMTDAAGIACEPFRQWVIEDNFVAGRPEWEKAGAELVADVLPYEEMKLRMLNGSHSFLAYLGYLAGYQYIDECMEDGHYARAARQLMLNEQAPTLHTEGVDLNAYAESLLARYRNTGLKHRTWQIAMDGTLKLPQRMLDSIRVHLERGTPFPLLALGVAGWMRYVGGVDDQGNAIDISDPLKDKLARLVKSSADGNERVKALLSLSSVFGDELPANDLFVKSICDAYALLKKHGAKQAVSKVADI</sequence>
<dbReference type="RefSeq" id="WP_243701514.1">
    <property type="nucleotide sequence ID" value="NZ_SJOI01000001.1"/>
</dbReference>
<organism evidence="6 7">
    <name type="scientific">Sodalis ligni</name>
    <dbReference type="NCBI Taxonomy" id="2697027"/>
    <lineage>
        <taxon>Bacteria</taxon>
        <taxon>Pseudomonadati</taxon>
        <taxon>Pseudomonadota</taxon>
        <taxon>Gammaproteobacteria</taxon>
        <taxon>Enterobacterales</taxon>
        <taxon>Bruguierivoracaceae</taxon>
        <taxon>Sodalis</taxon>
    </lineage>
</organism>
<dbReference type="AlphaFoldDB" id="A0A4R1NN70"/>
<dbReference type="InterPro" id="IPR013118">
    <property type="entry name" value="Mannitol_DH_C"/>
</dbReference>
<dbReference type="PRINTS" id="PR00084">
    <property type="entry name" value="MTLDHDRGNASE"/>
</dbReference>
<reference evidence="6 7" key="1">
    <citation type="submission" date="2019-02" db="EMBL/GenBank/DDBJ databases">
        <title>Investigation of anaerobic lignin degradation for improved lignocellulosic biofuels.</title>
        <authorList>
            <person name="Deangelis K."/>
        </authorList>
    </citation>
    <scope>NUCLEOTIDE SEQUENCE [LARGE SCALE GENOMIC DNA]</scope>
    <source>
        <strain evidence="6 7">159R</strain>
    </source>
</reference>
<dbReference type="InterPro" id="IPR000669">
    <property type="entry name" value="Mannitol_DH"/>
</dbReference>
<feature type="domain" description="Mannitol dehydrogenase N-terminal" evidence="4">
    <location>
        <begin position="28"/>
        <end position="278"/>
    </location>
</feature>
<feature type="domain" description="Mannitol dehydrogenase C-terminal" evidence="5">
    <location>
        <begin position="286"/>
        <end position="475"/>
    </location>
</feature>
<keyword evidence="1" id="KW-0560">Oxidoreductase</keyword>
<dbReference type="Gene3D" id="3.40.50.720">
    <property type="entry name" value="NAD(P)-binding Rossmann-like Domain"/>
    <property type="match status" value="1"/>
</dbReference>
<evidence type="ECO:0000256" key="3">
    <source>
        <dbReference type="ARBA" id="ARBA00061451"/>
    </source>
</evidence>
<dbReference type="InterPro" id="IPR013131">
    <property type="entry name" value="Mannitol_DH_N"/>
</dbReference>
<dbReference type="SUPFAM" id="SSF51735">
    <property type="entry name" value="NAD(P)-binding Rossmann-fold domains"/>
    <property type="match status" value="1"/>
</dbReference>
<comment type="similarity">
    <text evidence="3">Belongs to the mannitol dehydrogenase family. UxuB subfamily.</text>
</comment>
<dbReference type="SUPFAM" id="SSF48179">
    <property type="entry name" value="6-phosphogluconate dehydrogenase C-terminal domain-like"/>
    <property type="match status" value="1"/>
</dbReference>
<evidence type="ECO:0000259" key="4">
    <source>
        <dbReference type="Pfam" id="PF01232"/>
    </source>
</evidence>